<feature type="non-terminal residue" evidence="1">
    <location>
        <position position="1"/>
    </location>
</feature>
<keyword evidence="2" id="KW-1185">Reference proteome</keyword>
<name>A0A371GGD1_MUCPR</name>
<sequence length="94" mass="10605">MHLIINTLNAMCTRYQKSEAVRAPAQIHHAPKVQGHGKQDLRGEVGQLREKIAQMFQILTQTNTAVTTLVNMNATGYAQNGYARNIRDPPYRML</sequence>
<protein>
    <submittedName>
        <fullName evidence="1">Uncharacterized protein</fullName>
    </submittedName>
</protein>
<reference evidence="1" key="1">
    <citation type="submission" date="2018-05" db="EMBL/GenBank/DDBJ databases">
        <title>Draft genome of Mucuna pruriens seed.</title>
        <authorList>
            <person name="Nnadi N.E."/>
            <person name="Vos R."/>
            <person name="Hasami M.H."/>
            <person name="Devisetty U.K."/>
            <person name="Aguiy J.C."/>
        </authorList>
    </citation>
    <scope>NUCLEOTIDE SEQUENCE [LARGE SCALE GENOMIC DNA]</scope>
    <source>
        <strain evidence="1">JCA_2017</strain>
    </source>
</reference>
<dbReference type="AlphaFoldDB" id="A0A371GGD1"/>
<comment type="caution">
    <text evidence="1">The sequence shown here is derived from an EMBL/GenBank/DDBJ whole genome shotgun (WGS) entry which is preliminary data.</text>
</comment>
<dbReference type="EMBL" id="QJKJ01005620">
    <property type="protein sequence ID" value="RDX89629.1"/>
    <property type="molecule type" value="Genomic_DNA"/>
</dbReference>
<accession>A0A371GGD1</accession>
<gene>
    <name evidence="1" type="ORF">CR513_28628</name>
</gene>
<proteinExistence type="predicted"/>
<dbReference type="Proteomes" id="UP000257109">
    <property type="component" value="Unassembled WGS sequence"/>
</dbReference>
<organism evidence="1 2">
    <name type="scientific">Mucuna pruriens</name>
    <name type="common">Velvet bean</name>
    <name type="synonym">Dolichos pruriens</name>
    <dbReference type="NCBI Taxonomy" id="157652"/>
    <lineage>
        <taxon>Eukaryota</taxon>
        <taxon>Viridiplantae</taxon>
        <taxon>Streptophyta</taxon>
        <taxon>Embryophyta</taxon>
        <taxon>Tracheophyta</taxon>
        <taxon>Spermatophyta</taxon>
        <taxon>Magnoliopsida</taxon>
        <taxon>eudicotyledons</taxon>
        <taxon>Gunneridae</taxon>
        <taxon>Pentapetalae</taxon>
        <taxon>rosids</taxon>
        <taxon>fabids</taxon>
        <taxon>Fabales</taxon>
        <taxon>Fabaceae</taxon>
        <taxon>Papilionoideae</taxon>
        <taxon>50 kb inversion clade</taxon>
        <taxon>NPAAA clade</taxon>
        <taxon>indigoferoid/millettioid clade</taxon>
        <taxon>Phaseoleae</taxon>
        <taxon>Mucuna</taxon>
    </lineage>
</organism>
<evidence type="ECO:0000313" key="2">
    <source>
        <dbReference type="Proteomes" id="UP000257109"/>
    </source>
</evidence>
<evidence type="ECO:0000313" key="1">
    <source>
        <dbReference type="EMBL" id="RDX89629.1"/>
    </source>
</evidence>